<protein>
    <submittedName>
        <fullName evidence="1">Multisubstrate pseudouridine synthase 7</fullName>
        <ecNumber evidence="1">5.4.99.27</ecNumber>
    </submittedName>
</protein>
<keyword evidence="1" id="KW-0413">Isomerase</keyword>
<reference evidence="1" key="1">
    <citation type="journal article" date="2022" name="bioRxiv">
        <title>Population genetic analysis of Ophidiomyces ophidiicola, the causative agent of snake fungal disease, indicates recent introductions to the USA.</title>
        <authorList>
            <person name="Ladner J.T."/>
            <person name="Palmer J.M."/>
            <person name="Ettinger C.L."/>
            <person name="Stajich J.E."/>
            <person name="Farrell T.M."/>
            <person name="Glorioso B.M."/>
            <person name="Lawson B."/>
            <person name="Price S.J."/>
            <person name="Stengle A.G."/>
            <person name="Grear D.A."/>
            <person name="Lorch J.M."/>
        </authorList>
    </citation>
    <scope>NUCLEOTIDE SEQUENCE</scope>
    <source>
        <strain evidence="1">NWHC 24266-5</strain>
    </source>
</reference>
<dbReference type="EC" id="5.4.99.27" evidence="1"/>
<evidence type="ECO:0000313" key="1">
    <source>
        <dbReference type="EMBL" id="KAI2382468.1"/>
    </source>
</evidence>
<dbReference type="EMBL" id="JALBCA010000122">
    <property type="protein sequence ID" value="KAI2382468.1"/>
    <property type="molecule type" value="Genomic_DNA"/>
</dbReference>
<comment type="caution">
    <text evidence="1">The sequence shown here is derived from an EMBL/GenBank/DDBJ whole genome shotgun (WGS) entry which is preliminary data.</text>
</comment>
<organism evidence="1">
    <name type="scientific">Ophidiomyces ophidiicola</name>
    <dbReference type="NCBI Taxonomy" id="1387563"/>
    <lineage>
        <taxon>Eukaryota</taxon>
        <taxon>Fungi</taxon>
        <taxon>Dikarya</taxon>
        <taxon>Ascomycota</taxon>
        <taxon>Pezizomycotina</taxon>
        <taxon>Eurotiomycetes</taxon>
        <taxon>Eurotiomycetidae</taxon>
        <taxon>Onygenales</taxon>
        <taxon>Onygenaceae</taxon>
        <taxon>Ophidiomyces</taxon>
    </lineage>
</organism>
<gene>
    <name evidence="1" type="primary">PUS7</name>
    <name evidence="1" type="ORF">LOY88_005986</name>
</gene>
<accession>A0ACB8UPZ2</accession>
<sequence length="734" mass="81872">MESHFSGDESRRKRVKLSEGLPSFPSDSIPVRQTAPDDAQALKEIEVGIIEYVSPDISGFSGILKKRYTDFLVNEILPSGQVLHLKDLKAPSIIRSAAQESNEVPKETAQAHVPDTPQNTQDTISVDTVDSDVKIPGEDQKILEEHLGQEVTQKIVKLYSRTLNKPNLKAGDLGRVKSDPVPEKDTRTIIHQALRRIFSGRIESSTENDNSLVMSGVPARRLRAQMKGGIADNRRGKLGWSEVGGEYLHFTIYKENKDTMEVINFLARQLKLGAKGFKFAGTKDRRGVTVQRACLFRFDANRLANMNRTLRNAAIGDFEYQKQGLELGELNGNEFVITLRECQFPTDLGPEAVSTASNIVSTTLQGLRKRGYFNYYGLQRFGTFATRTDTVGVKILQSDFKGACDCILYYTPASLAAAQGKGEETVLLSSDDIARAEAIHIFQSTGDGNAALAKMPKKFFAESNIIKYLARKKNDYLSALQTIPRNLRLMYVHAYQSLVWNFAAGERWRLYGDRVVQGDLVLVNEFNNHSPGHTAPETVDADGEVIVLPDTGDSAVSADSVFERARALTAEEAASGKYTVFDIVLPLPGYDIIYPPNKMTDFYKTFMGSERGGNLDPFDMRRKWKDASLSGSYRKILSRPGPDYSFEVKRYTDDNEQFIKTDLEAIRENGADTQEPSNTKITEEQSVKTDTRKEDKLAVVIKFQLGASQYATMALRELMKSGVKAYQPEYMGGR</sequence>
<proteinExistence type="predicted"/>
<name>A0ACB8UPZ2_9EURO</name>